<sequence length="648" mass="73309">MPSDHVQELCDLVNVAEAWVERLKELCVPLCETIEEHVEVEACILAAEEAGIHAQSATKACTDFVKGQDIKDLPTNQLSPGAQPPGTSESKQALGKLLVRIGECGKSTEALIQAVTGAKEQVARRAFAQQKTEERKALFSKYDRDKDQFLNQKEVVTYAKTELSVNVDQVLLDKIWRFTVEKDEKGISFDKLYLLNASLGIAREMKRNERRRTARIAKEKVLAGLREKVKSKVREVERLYAKFDRDMRAAEEAVRPLACRVKNSSVSEMERCADDCDKMVEVCRQTACKVKRRIETIPLGFDKKYEEDMNELFRIQIKPLDLQMGRGDLRLVRVENLCKRHREEACLKRAQETEMVRAFGMKVARHYARVNELSFEELFRNMDADGDGVVDEEEFASFFAIVDKDIPDEFECVENRTTDEQEELPGLGEVYPQETAKETSDEMVLAKNNSVVPKPKPKKVVKAELTPEEVRSLFASVLEPDAVTLSPEAFSRILKVYFKVVKETPLTKKLEVNGSETLQQLNVGEFVEMLEGPEKEASMKVFRAKVKVTGEDKEGWATIAGNDGSIFLQEVGHLWKILRQTELFESFEDGPPKEGIRSVKQVEVLEVLSWPQKDESGLSRLKVKAKLDGAIGWITQANKEGVVFADPL</sequence>
<reference evidence="4 5" key="1">
    <citation type="submission" date="2024-02" db="EMBL/GenBank/DDBJ databases">
        <authorList>
            <person name="Chen Y."/>
            <person name="Shah S."/>
            <person name="Dougan E. K."/>
            <person name="Thang M."/>
            <person name="Chan C."/>
        </authorList>
    </citation>
    <scope>NUCLEOTIDE SEQUENCE [LARGE SCALE GENOMIC DNA]</scope>
</reference>
<dbReference type="PROSITE" id="PS00018">
    <property type="entry name" value="EF_HAND_1"/>
    <property type="match status" value="2"/>
</dbReference>
<evidence type="ECO:0000256" key="2">
    <source>
        <dbReference type="SAM" id="Coils"/>
    </source>
</evidence>
<gene>
    <name evidence="4" type="ORF">CCMP2556_LOCUS30388</name>
</gene>
<keyword evidence="5" id="KW-1185">Reference proteome</keyword>
<evidence type="ECO:0000256" key="1">
    <source>
        <dbReference type="ARBA" id="ARBA00022837"/>
    </source>
</evidence>
<dbReference type="EMBL" id="CAXAMN010021640">
    <property type="protein sequence ID" value="CAK9061814.1"/>
    <property type="molecule type" value="Genomic_DNA"/>
</dbReference>
<feature type="coiled-coil region" evidence="2">
    <location>
        <begin position="222"/>
        <end position="253"/>
    </location>
</feature>
<organism evidence="4 5">
    <name type="scientific">Durusdinium trenchii</name>
    <dbReference type="NCBI Taxonomy" id="1381693"/>
    <lineage>
        <taxon>Eukaryota</taxon>
        <taxon>Sar</taxon>
        <taxon>Alveolata</taxon>
        <taxon>Dinophyceae</taxon>
        <taxon>Suessiales</taxon>
        <taxon>Symbiodiniaceae</taxon>
        <taxon>Durusdinium</taxon>
    </lineage>
</organism>
<dbReference type="InterPro" id="IPR011992">
    <property type="entry name" value="EF-hand-dom_pair"/>
</dbReference>
<feature type="domain" description="EF-hand" evidence="3">
    <location>
        <begin position="370"/>
        <end position="405"/>
    </location>
</feature>
<protein>
    <recommendedName>
        <fullName evidence="3">EF-hand domain-containing protein</fullName>
    </recommendedName>
</protein>
<dbReference type="SMART" id="SM00054">
    <property type="entry name" value="EFh"/>
    <property type="match status" value="2"/>
</dbReference>
<comment type="caution">
    <text evidence="4">The sequence shown here is derived from an EMBL/GenBank/DDBJ whole genome shotgun (WGS) entry which is preliminary data.</text>
</comment>
<evidence type="ECO:0000259" key="3">
    <source>
        <dbReference type="PROSITE" id="PS50222"/>
    </source>
</evidence>
<dbReference type="Gene3D" id="1.10.238.10">
    <property type="entry name" value="EF-hand"/>
    <property type="match status" value="1"/>
</dbReference>
<dbReference type="InterPro" id="IPR002048">
    <property type="entry name" value="EF_hand_dom"/>
</dbReference>
<keyword evidence="1" id="KW-0106">Calcium</keyword>
<dbReference type="InterPro" id="IPR018247">
    <property type="entry name" value="EF_Hand_1_Ca_BS"/>
</dbReference>
<feature type="domain" description="EF-hand" evidence="3">
    <location>
        <begin position="130"/>
        <end position="165"/>
    </location>
</feature>
<evidence type="ECO:0000313" key="5">
    <source>
        <dbReference type="Proteomes" id="UP001642484"/>
    </source>
</evidence>
<accession>A0ABP0NE37</accession>
<proteinExistence type="predicted"/>
<dbReference type="Proteomes" id="UP001642484">
    <property type="component" value="Unassembled WGS sequence"/>
</dbReference>
<keyword evidence="2" id="KW-0175">Coiled coil</keyword>
<evidence type="ECO:0000313" key="4">
    <source>
        <dbReference type="EMBL" id="CAK9061814.1"/>
    </source>
</evidence>
<dbReference type="SUPFAM" id="SSF47473">
    <property type="entry name" value="EF-hand"/>
    <property type="match status" value="1"/>
</dbReference>
<dbReference type="PROSITE" id="PS50222">
    <property type="entry name" value="EF_HAND_2"/>
    <property type="match status" value="2"/>
</dbReference>
<name>A0ABP0NE37_9DINO</name>